<name>A0AB38N3Y0_9GAMM</name>
<organism evidence="3 5">
    <name type="scientific">Legionella taurinensis</name>
    <dbReference type="NCBI Taxonomy" id="70611"/>
    <lineage>
        <taxon>Bacteria</taxon>
        <taxon>Pseudomonadati</taxon>
        <taxon>Pseudomonadota</taxon>
        <taxon>Gammaproteobacteria</taxon>
        <taxon>Legionellales</taxon>
        <taxon>Legionellaceae</taxon>
        <taxon>Legionella</taxon>
    </lineage>
</organism>
<sequence>MMQLKAEHDTGHHALDSMPKTTSGAIDLTTAVRIAEGGTHVLYRFGESPWVIKLMKQNPKSGELQQLEDNDAVLYDCFDREGQERCIREHHVTVDVRLPEKEPQRRVLSLVPYELCFKAAVKFDFKIEPTELDPYLIDQHEALFEKANLALLAGKTEVDFNLDDYAVLDPRIGAILKRLDTDASLRKVMMEFLTHYRAFYQRTNIILDAMGHENILFFKDAADCWQFKIGSVIKHDTGDYTRELYRTIHADKPVELNFVNFTHTYFSPANIRAVNACALKLHLPPVIDDVRIDTRDLIKMSRDLPIPERMLSYARHGDFEKVTELLTTHKQTLCFSLRDFWAYPLIADEYVKQQQPPAALGHYLHAVSRFPVVLPADEDEAKRVNGAKDDLLKRKKLHDEKWMSHGQQTTALSHFGFWAPKDADKEKAPQNNVDEAFLLS</sequence>
<gene>
    <name evidence="2" type="ORF">DB745_05020</name>
    <name evidence="3" type="ORF">DIZ81_06620</name>
</gene>
<dbReference type="RefSeq" id="WP_108292547.1">
    <property type="nucleotide sequence ID" value="NZ_JAWVLH010000004.1"/>
</dbReference>
<reference evidence="3 5" key="2">
    <citation type="submission" date="2018-04" db="EMBL/GenBank/DDBJ databases">
        <title>Whole genome sequence comparison of clinical and drinking water Legionella pneumophila isolates.</title>
        <authorList>
            <person name="Garner E."/>
        </authorList>
    </citation>
    <scope>NUCLEOTIDE SEQUENCE [LARGE SCALE GENOMIC DNA]</scope>
    <source>
        <strain evidence="3 5">WH02</strain>
    </source>
</reference>
<evidence type="ECO:0000313" key="4">
    <source>
        <dbReference type="Proteomes" id="UP000251035"/>
    </source>
</evidence>
<dbReference type="EMBL" id="QFGG01000005">
    <property type="protein sequence ID" value="TID43158.1"/>
    <property type="molecule type" value="Genomic_DNA"/>
</dbReference>
<evidence type="ECO:0000256" key="1">
    <source>
        <dbReference type="SAM" id="MobiDB-lite"/>
    </source>
</evidence>
<evidence type="ECO:0000313" key="3">
    <source>
        <dbReference type="EMBL" id="TID43158.1"/>
    </source>
</evidence>
<feature type="compositionally biased region" description="Basic and acidic residues" evidence="1">
    <location>
        <begin position="1"/>
        <end position="15"/>
    </location>
</feature>
<protein>
    <submittedName>
        <fullName evidence="3">Uncharacterized protein</fullName>
    </submittedName>
</protein>
<keyword evidence="4" id="KW-1185">Reference proteome</keyword>
<feature type="region of interest" description="Disordered" evidence="1">
    <location>
        <begin position="1"/>
        <end position="21"/>
    </location>
</feature>
<comment type="caution">
    <text evidence="3">The sequence shown here is derived from an EMBL/GenBank/DDBJ whole genome shotgun (WGS) entry which is preliminary data.</text>
</comment>
<dbReference type="Proteomes" id="UP000251035">
    <property type="component" value="Unassembled WGS sequence"/>
</dbReference>
<proteinExistence type="predicted"/>
<evidence type="ECO:0000313" key="2">
    <source>
        <dbReference type="EMBL" id="PUT48333.1"/>
    </source>
</evidence>
<accession>A0AB38N3Y0</accession>
<dbReference type="Proteomes" id="UP000306421">
    <property type="component" value="Unassembled WGS sequence"/>
</dbReference>
<dbReference type="EMBL" id="QCXM01000004">
    <property type="protein sequence ID" value="PUT48333.1"/>
    <property type="molecule type" value="Genomic_DNA"/>
</dbReference>
<dbReference type="AlphaFoldDB" id="A0AB38N3Y0"/>
<evidence type="ECO:0000313" key="5">
    <source>
        <dbReference type="Proteomes" id="UP000306421"/>
    </source>
</evidence>
<reference evidence="2 4" key="1">
    <citation type="submission" date="2018-04" db="EMBL/GenBank/DDBJ databases">
        <title>Whole genome sequence comparison of clinical and drinking water Legionella pneumophila isolates associated with the Flint Water Crisis.</title>
        <authorList>
            <person name="Garner E."/>
            <person name="Brown C."/>
            <person name="Schwake O."/>
            <person name="Coil D."/>
            <person name="Jospin G."/>
            <person name="Eisen J."/>
            <person name="Edwards M."/>
            <person name="Pruden A."/>
        </authorList>
    </citation>
    <scope>NUCLEOTIDE SEQUENCE [LARGE SCALE GENOMIC DNA]</scope>
    <source>
        <strain evidence="2 4">Genessee03</strain>
    </source>
</reference>